<evidence type="ECO:0000313" key="2">
    <source>
        <dbReference type="Proteomes" id="UP001152876"/>
    </source>
</evidence>
<dbReference type="InterPro" id="IPR039556">
    <property type="entry name" value="ICL/PEPM"/>
</dbReference>
<evidence type="ECO:0000313" key="1">
    <source>
        <dbReference type="EMBL" id="MDG5977035.1"/>
    </source>
</evidence>
<comment type="caution">
    <text evidence="1">The sequence shown here is derived from an EMBL/GenBank/DDBJ whole genome shotgun (WGS) entry which is preliminary data.</text>
</comment>
<reference evidence="1" key="1">
    <citation type="submission" date="2013-01" db="EMBL/GenBank/DDBJ databases">
        <title>Genome draft of Hydrogenophaga taeniospiralis 2K1.</title>
        <authorList>
            <person name="Gomila M."/>
            <person name="Lalucat J."/>
        </authorList>
    </citation>
    <scope>NUCLEOTIDE SEQUENCE</scope>
    <source>
        <strain evidence="1">CCUG 15921</strain>
    </source>
</reference>
<dbReference type="Gene3D" id="6.10.250.2750">
    <property type="match status" value="1"/>
</dbReference>
<dbReference type="Proteomes" id="UP001152876">
    <property type="component" value="Unassembled WGS sequence"/>
</dbReference>
<dbReference type="Gene3D" id="3.20.20.60">
    <property type="entry name" value="Phosphoenolpyruvate-binding domains"/>
    <property type="match status" value="1"/>
</dbReference>
<gene>
    <name evidence="1" type="ORF">H010_17366</name>
</gene>
<dbReference type="AlphaFoldDB" id="A0A9X4NSG5"/>
<sequence length="282" mass="29064">MNTAEKATAFRHLHGNSGCFLMPNAWDAGSARILSAQGFAALGTTSAGIAFSRGLPDGAQAIGRTEMMDAVHRIASSVSVPVSADLEAGFGTGPDDVAQTVAMAIQAGAVGGNIEDASPDSPSGLYDLELAVDRIRAARAASPWFTLTARTDACLTGGAQALPQAIERCQAFVQAGADCVFVPGLTTAADIERLVHEVAAPVNVVMGLASSSLTVADLRGLGVRRISVGGSLARACLGLVRQASLAMLEHGRFDHAAQQIPDAELCDFFALDDATARRQGPY</sequence>
<dbReference type="RefSeq" id="WP_068166901.1">
    <property type="nucleotide sequence ID" value="NZ_AOGK01000016.1"/>
</dbReference>
<dbReference type="PANTHER" id="PTHR42905">
    <property type="entry name" value="PHOSPHOENOLPYRUVATE CARBOXYLASE"/>
    <property type="match status" value="1"/>
</dbReference>
<accession>A0A9X4NSG5</accession>
<dbReference type="PANTHER" id="PTHR42905:SF16">
    <property type="entry name" value="CARBOXYPHOSPHONOENOLPYRUVATE PHOSPHONOMUTASE-LIKE PROTEIN (AFU_ORTHOLOGUE AFUA_5G07230)"/>
    <property type="match status" value="1"/>
</dbReference>
<dbReference type="OrthoDB" id="9785398at2"/>
<proteinExistence type="predicted"/>
<dbReference type="Pfam" id="PF13714">
    <property type="entry name" value="PEP_mutase"/>
    <property type="match status" value="1"/>
</dbReference>
<dbReference type="EMBL" id="AOGK01000016">
    <property type="protein sequence ID" value="MDG5977035.1"/>
    <property type="molecule type" value="Genomic_DNA"/>
</dbReference>
<organism evidence="1 2">
    <name type="scientific">Hydrogenophaga taeniospiralis CCUG 15921</name>
    <dbReference type="NCBI Taxonomy" id="1281780"/>
    <lineage>
        <taxon>Bacteria</taxon>
        <taxon>Pseudomonadati</taxon>
        <taxon>Pseudomonadota</taxon>
        <taxon>Betaproteobacteria</taxon>
        <taxon>Burkholderiales</taxon>
        <taxon>Comamonadaceae</taxon>
        <taxon>Hydrogenophaga</taxon>
    </lineage>
</organism>
<dbReference type="InterPro" id="IPR040442">
    <property type="entry name" value="Pyrv_kinase-like_dom_sf"/>
</dbReference>
<dbReference type="GO" id="GO:0003824">
    <property type="term" value="F:catalytic activity"/>
    <property type="evidence" value="ECO:0007669"/>
    <property type="project" value="InterPro"/>
</dbReference>
<dbReference type="SUPFAM" id="SSF51621">
    <property type="entry name" value="Phosphoenolpyruvate/pyruvate domain"/>
    <property type="match status" value="1"/>
</dbReference>
<dbReference type="CDD" id="cd00377">
    <property type="entry name" value="ICL_PEPM"/>
    <property type="match status" value="1"/>
</dbReference>
<name>A0A9X4NSG5_9BURK</name>
<keyword evidence="2" id="KW-1185">Reference proteome</keyword>
<protein>
    <submittedName>
        <fullName evidence="1">PEP phosphonomutase</fullName>
    </submittedName>
</protein>
<dbReference type="InterPro" id="IPR015813">
    <property type="entry name" value="Pyrv/PenolPyrv_kinase-like_dom"/>
</dbReference>